<name>A0A022QDB2_ERYGU</name>
<dbReference type="OMA" id="EGLANNH"/>
<dbReference type="AlphaFoldDB" id="A0A022QDB2"/>
<reference evidence="2 3" key="1">
    <citation type="journal article" date="2013" name="Proc. Natl. Acad. Sci. U.S.A.">
        <title>Fine-scale variation in meiotic recombination in Mimulus inferred from population shotgun sequencing.</title>
        <authorList>
            <person name="Hellsten U."/>
            <person name="Wright K.M."/>
            <person name="Jenkins J."/>
            <person name="Shu S."/>
            <person name="Yuan Y."/>
            <person name="Wessler S.R."/>
            <person name="Schmutz J."/>
            <person name="Willis J.H."/>
            <person name="Rokhsar D.S."/>
        </authorList>
    </citation>
    <scope>NUCLEOTIDE SEQUENCE [LARGE SCALE GENOMIC DNA]</scope>
    <source>
        <strain evidence="3">cv. DUN x IM62</strain>
    </source>
</reference>
<proteinExistence type="predicted"/>
<dbReference type="OrthoDB" id="2101583at2759"/>
<organism evidence="2 3">
    <name type="scientific">Erythranthe guttata</name>
    <name type="common">Yellow monkey flower</name>
    <name type="synonym">Mimulus guttatus</name>
    <dbReference type="NCBI Taxonomy" id="4155"/>
    <lineage>
        <taxon>Eukaryota</taxon>
        <taxon>Viridiplantae</taxon>
        <taxon>Streptophyta</taxon>
        <taxon>Embryophyta</taxon>
        <taxon>Tracheophyta</taxon>
        <taxon>Spermatophyta</taxon>
        <taxon>Magnoliopsida</taxon>
        <taxon>eudicotyledons</taxon>
        <taxon>Gunneridae</taxon>
        <taxon>Pentapetalae</taxon>
        <taxon>asterids</taxon>
        <taxon>lamiids</taxon>
        <taxon>Lamiales</taxon>
        <taxon>Phrymaceae</taxon>
        <taxon>Erythranthe</taxon>
    </lineage>
</organism>
<dbReference type="Proteomes" id="UP000030748">
    <property type="component" value="Unassembled WGS sequence"/>
</dbReference>
<dbReference type="eggNOG" id="ENOG502S6YZ">
    <property type="taxonomic scope" value="Eukaryota"/>
</dbReference>
<dbReference type="PhylomeDB" id="A0A022QDB2"/>
<dbReference type="STRING" id="4155.A0A022QDB2"/>
<protein>
    <submittedName>
        <fullName evidence="2">Uncharacterized protein</fullName>
    </submittedName>
</protein>
<evidence type="ECO:0000313" key="2">
    <source>
        <dbReference type="EMBL" id="EYU26677.1"/>
    </source>
</evidence>
<keyword evidence="3" id="KW-1185">Reference proteome</keyword>
<keyword evidence="1" id="KW-0175">Coiled coil</keyword>
<evidence type="ECO:0000256" key="1">
    <source>
        <dbReference type="SAM" id="Coils"/>
    </source>
</evidence>
<feature type="coiled-coil region" evidence="1">
    <location>
        <begin position="45"/>
        <end position="72"/>
    </location>
</feature>
<gene>
    <name evidence="2" type="ORF">MIMGU_mgv1a017474mg</name>
</gene>
<dbReference type="KEGG" id="egt:105970057"/>
<sequence length="72" mass="8017">MAGGGNFIHRVLSYVANELIVNGLANSQGFQRFAVRTSKKIEQFSDIAAQKKKELADQMKNASKNIESFKNQ</sequence>
<evidence type="ECO:0000313" key="3">
    <source>
        <dbReference type="Proteomes" id="UP000030748"/>
    </source>
</evidence>
<accession>A0A022QDB2</accession>
<dbReference type="PANTHER" id="PTHR34966">
    <property type="entry name" value="OSJNBA0043L24.15 PROTEIN"/>
    <property type="match status" value="1"/>
</dbReference>
<dbReference type="EMBL" id="KI631651">
    <property type="protein sequence ID" value="EYU26677.1"/>
    <property type="molecule type" value="Genomic_DNA"/>
</dbReference>
<dbReference type="PANTHER" id="PTHR34966:SF1">
    <property type="entry name" value="OS04G0508100 PROTEIN"/>
    <property type="match status" value="1"/>
</dbReference>